<evidence type="ECO:0000313" key="3">
    <source>
        <dbReference type="Proteomes" id="UP001183648"/>
    </source>
</evidence>
<organism evidence="2 3">
    <name type="scientific">Nocardioides marmoribigeumensis</name>
    <dbReference type="NCBI Taxonomy" id="433649"/>
    <lineage>
        <taxon>Bacteria</taxon>
        <taxon>Bacillati</taxon>
        <taxon>Actinomycetota</taxon>
        <taxon>Actinomycetes</taxon>
        <taxon>Propionibacteriales</taxon>
        <taxon>Nocardioidaceae</taxon>
        <taxon>Nocardioides</taxon>
    </lineage>
</organism>
<reference evidence="2 3" key="1">
    <citation type="submission" date="2023-07" db="EMBL/GenBank/DDBJ databases">
        <title>Sequencing the genomes of 1000 actinobacteria strains.</title>
        <authorList>
            <person name="Klenk H.-P."/>
        </authorList>
    </citation>
    <scope>NUCLEOTIDE SEQUENCE [LARGE SCALE GENOMIC DNA]</scope>
    <source>
        <strain evidence="2 3">DSM 19426</strain>
    </source>
</reference>
<dbReference type="RefSeq" id="WP_310297095.1">
    <property type="nucleotide sequence ID" value="NZ_BAAAPS010000006.1"/>
</dbReference>
<accession>A0ABU2BPE8</accession>
<dbReference type="Proteomes" id="UP001183648">
    <property type="component" value="Unassembled WGS sequence"/>
</dbReference>
<evidence type="ECO:0008006" key="4">
    <source>
        <dbReference type="Google" id="ProtNLM"/>
    </source>
</evidence>
<evidence type="ECO:0000256" key="1">
    <source>
        <dbReference type="SAM" id="MobiDB-lite"/>
    </source>
</evidence>
<keyword evidence="3" id="KW-1185">Reference proteome</keyword>
<evidence type="ECO:0000313" key="2">
    <source>
        <dbReference type="EMBL" id="MDR7360520.1"/>
    </source>
</evidence>
<name>A0ABU2BPE8_9ACTN</name>
<dbReference type="EMBL" id="JAVDYG010000001">
    <property type="protein sequence ID" value="MDR7360520.1"/>
    <property type="molecule type" value="Genomic_DNA"/>
</dbReference>
<sequence>MDDLQQFFHVCPVGLAETDRHGVVHEINPAAVRLLAPAMPLPDFRDLGPVLCRLVPDLAAAMLADAPPGEVGREVACTMPVADTWASIQVVRLGPERLMVVVHDVTTQERLARREAQAALEINDAVVQTLVAAETALDLGRTALGRSLVAEASRASRAWIGQQLVASGGARPGAVRREGPSRPPPDQPDHVVPQATGGAQVGRQGDASDR</sequence>
<proteinExistence type="predicted"/>
<protein>
    <recommendedName>
        <fullName evidence="4">PAS domain-containing protein</fullName>
    </recommendedName>
</protein>
<gene>
    <name evidence="2" type="ORF">J2S63_000073</name>
</gene>
<comment type="caution">
    <text evidence="2">The sequence shown here is derived from an EMBL/GenBank/DDBJ whole genome shotgun (WGS) entry which is preliminary data.</text>
</comment>
<feature type="region of interest" description="Disordered" evidence="1">
    <location>
        <begin position="167"/>
        <end position="210"/>
    </location>
</feature>